<dbReference type="EMBL" id="CP000916">
    <property type="protein sequence ID" value="ACM24108.1"/>
    <property type="molecule type" value="Genomic_DNA"/>
</dbReference>
<dbReference type="KEGG" id="tna:CTN_1932"/>
<dbReference type="AlphaFoldDB" id="B9KAX5"/>
<name>B9KAX5_THENN</name>
<dbReference type="HOGENOM" id="CLU_600968_0_0_0"/>
<evidence type="ECO:0000313" key="1">
    <source>
        <dbReference type="EMBL" id="ACM24108.1"/>
    </source>
</evidence>
<reference evidence="1 2" key="1">
    <citation type="journal article" date="2009" name="Biosci. Biotechnol. Biochem.">
        <title>WeGAS: a web-based microbial genome annotation system.</title>
        <authorList>
            <person name="Lee D."/>
            <person name="Seo H."/>
            <person name="Park C."/>
            <person name="Park K."/>
        </authorList>
    </citation>
    <scope>NUCLEOTIDE SEQUENCE [LARGE SCALE GENOMIC DNA]</scope>
    <source>
        <strain evidence="2">ATCC 49049 / DSM 4359 / NBRC 107923 / NS-E</strain>
    </source>
</reference>
<keyword evidence="2" id="KW-1185">Reference proteome</keyword>
<dbReference type="STRING" id="309803.CTN_1932"/>
<proteinExistence type="predicted"/>
<evidence type="ECO:0000313" key="2">
    <source>
        <dbReference type="Proteomes" id="UP000000445"/>
    </source>
</evidence>
<dbReference type="eggNOG" id="COG3121">
    <property type="taxonomic scope" value="Bacteria"/>
</dbReference>
<gene>
    <name evidence="1" type="ordered locus">CTN_1932</name>
</gene>
<dbReference type="Proteomes" id="UP000000445">
    <property type="component" value="Chromosome"/>
</dbReference>
<organism evidence="1 2">
    <name type="scientific">Thermotoga neapolitana (strain ATCC 49049 / DSM 4359 / NBRC 107923 / NS-E)</name>
    <dbReference type="NCBI Taxonomy" id="309803"/>
    <lineage>
        <taxon>Bacteria</taxon>
        <taxon>Thermotogati</taxon>
        <taxon>Thermotogota</taxon>
        <taxon>Thermotogae</taxon>
        <taxon>Thermotogales</taxon>
        <taxon>Thermotogaceae</taxon>
        <taxon>Thermotoga</taxon>
    </lineage>
</organism>
<dbReference type="RefSeq" id="WP_015920344.1">
    <property type="nucleotide sequence ID" value="NC_011978.1"/>
</dbReference>
<protein>
    <submittedName>
        <fullName evidence="1">Uncharacterized protein</fullName>
    </submittedName>
</protein>
<sequence>MKKQKGERDMKRSVLTFLFFLFVSSTFLALNVYPLVNWLDMKPGEEKTFSIRLTAGNSQETVGIEIKDFAIKAGSYVYDLPDYPYSLREYISVPSTEITLAPGEVRNLPITVKIPEDFTGAQAFGSIMFTASSGRRGNIIFTLKIAVLVLVNVENPKILNLSVEDVSFFDLTSPECPPEYRNRYGDFGTVMKLKVKNEGNLVCALNGELRVVSREIGRIVSSIPLSGDEFVIFPDLEEEFTLYTEKIMPSGKVSLQIEGMSQGVRVAASHDVTLPERKITKKAIALKPDLIVFDASQPVNQKLQIQNLTPERLTLNFSTEDPITVLPKRFILPPYAESNLYVRYNPRDIDKLEKGDNIFFLKPSEDVSLVGRGAIVLRNETVEPSYRITMTDYATETQQATLLVENTGRMIMEFSVVEKTALETKTLVEPFVLLPGEKKIVSFTHLLPIGMAKNAVLLRSRIYNTETWKEEKLKWKE</sequence>
<accession>B9KAX5</accession>